<name>A0ABW4SAV9_9BACL</name>
<dbReference type="NCBIfam" id="NF041498">
    <property type="entry name" value="MobP2"/>
    <property type="match status" value="1"/>
</dbReference>
<organism evidence="1 2">
    <name type="scientific">Sporosarcina siberiensis</name>
    <dbReference type="NCBI Taxonomy" id="1365606"/>
    <lineage>
        <taxon>Bacteria</taxon>
        <taxon>Bacillati</taxon>
        <taxon>Bacillota</taxon>
        <taxon>Bacilli</taxon>
        <taxon>Bacillales</taxon>
        <taxon>Caryophanaceae</taxon>
        <taxon>Sporosarcina</taxon>
    </lineage>
</organism>
<evidence type="ECO:0000313" key="2">
    <source>
        <dbReference type="Proteomes" id="UP001597218"/>
    </source>
</evidence>
<dbReference type="RefSeq" id="WP_381535100.1">
    <property type="nucleotide sequence ID" value="NZ_JBHUGI010000001.1"/>
</dbReference>
<dbReference type="InterPro" id="IPR048101">
    <property type="entry name" value="MobP2"/>
</dbReference>
<gene>
    <name evidence="1" type="primary">mobP2</name>
    <name evidence="1" type="ORF">ACFSFY_00135</name>
</gene>
<dbReference type="EMBL" id="JBHUGI010000001">
    <property type="protein sequence ID" value="MFD1926480.1"/>
    <property type="molecule type" value="Genomic_DNA"/>
</dbReference>
<dbReference type="Proteomes" id="UP001597218">
    <property type="component" value="Unassembled WGS sequence"/>
</dbReference>
<sequence>MSKSPAVVIKSQFKTNEIGKSSTSFKNYINYMDRHETHTQKNDFESYQDYMGNEEKSTGLFTNEKDFLSKEEKDKYKDIFKNAQEKGSVLWQDVISFDNDWLKEMGVLNEQGIDEKKLKEVTRSSVNEMLKSEGLLDSALWTSAIHYNTENIHVHVATVQTKNFRERGKRKPSSINKMKSTIVHTMMDRSKENEVLNDFIRNKLIKNKQEDKLMSLKNKLVNPDLIRQFQKIHSMLPEDKRQWKYNMNGIKEIRPEINKLTDMYIDKYFKKEFDEFKNQLDKEVAIYKRTYGNNSKAENYRDTKMTDMYTRMGNTILNEVKEFDKKKNSFPTKNDKINSFYVKREINSSMFLMNRYMKDDLQNIKNQKAFQELQRESGFER</sequence>
<dbReference type="Pfam" id="PF18555">
    <property type="entry name" value="MobL"/>
    <property type="match status" value="1"/>
</dbReference>
<dbReference type="InterPro" id="IPR041073">
    <property type="entry name" value="MobL"/>
</dbReference>
<protein>
    <submittedName>
        <fullName evidence="1">MobP2 family relaxase</fullName>
    </submittedName>
</protein>
<evidence type="ECO:0000313" key="1">
    <source>
        <dbReference type="EMBL" id="MFD1926480.1"/>
    </source>
</evidence>
<comment type="caution">
    <text evidence="1">The sequence shown here is derived from an EMBL/GenBank/DDBJ whole genome shotgun (WGS) entry which is preliminary data.</text>
</comment>
<accession>A0ABW4SAV9</accession>
<proteinExistence type="predicted"/>
<reference evidence="2" key="1">
    <citation type="journal article" date="2019" name="Int. J. Syst. Evol. Microbiol.">
        <title>The Global Catalogue of Microorganisms (GCM) 10K type strain sequencing project: providing services to taxonomists for standard genome sequencing and annotation.</title>
        <authorList>
            <consortium name="The Broad Institute Genomics Platform"/>
            <consortium name="The Broad Institute Genome Sequencing Center for Infectious Disease"/>
            <person name="Wu L."/>
            <person name="Ma J."/>
        </authorList>
    </citation>
    <scope>NUCLEOTIDE SEQUENCE [LARGE SCALE GENOMIC DNA]</scope>
    <source>
        <strain evidence="2">CGMCC 4.7177</strain>
    </source>
</reference>
<keyword evidence="2" id="KW-1185">Reference proteome</keyword>